<evidence type="ECO:0008006" key="4">
    <source>
        <dbReference type="Google" id="ProtNLM"/>
    </source>
</evidence>
<dbReference type="GO" id="GO:0003725">
    <property type="term" value="F:double-stranded RNA binding"/>
    <property type="evidence" value="ECO:0007669"/>
    <property type="project" value="TreeGrafter"/>
</dbReference>
<dbReference type="GO" id="GO:0033699">
    <property type="term" value="F:DNA 5'-adenosine monophosphate hydrolase activity"/>
    <property type="evidence" value="ECO:0007669"/>
    <property type="project" value="TreeGrafter"/>
</dbReference>
<dbReference type="eggNOG" id="KOG0562">
    <property type="taxonomic scope" value="Eukaryota"/>
</dbReference>
<proteinExistence type="predicted"/>
<protein>
    <recommendedName>
        <fullName evidence="4">Aprataxin C2HE/C2H2/C2HC zinc finger domain-containing protein</fullName>
    </recommendedName>
</protein>
<evidence type="ECO:0000313" key="2">
    <source>
        <dbReference type="EMBL" id="CCA66944.1"/>
    </source>
</evidence>
<dbReference type="GO" id="GO:0000012">
    <property type="term" value="P:single strand break repair"/>
    <property type="evidence" value="ECO:0007669"/>
    <property type="project" value="TreeGrafter"/>
</dbReference>
<dbReference type="Proteomes" id="UP000007148">
    <property type="component" value="Unassembled WGS sequence"/>
</dbReference>
<reference evidence="2 3" key="1">
    <citation type="journal article" date="2011" name="PLoS Pathog.">
        <title>Endophytic Life Strategies Decoded by Genome and Transcriptome Analyses of the Mutualistic Root Symbiont Piriformospora indica.</title>
        <authorList>
            <person name="Zuccaro A."/>
            <person name="Lahrmann U."/>
            <person name="Guldener U."/>
            <person name="Langen G."/>
            <person name="Pfiffi S."/>
            <person name="Biedenkopf D."/>
            <person name="Wong P."/>
            <person name="Samans B."/>
            <person name="Grimm C."/>
            <person name="Basiewicz M."/>
            <person name="Murat C."/>
            <person name="Martin F."/>
            <person name="Kogel K.H."/>
        </authorList>
    </citation>
    <scope>NUCLEOTIDE SEQUENCE [LARGE SCALE GENOMIC DNA]</scope>
    <source>
        <strain evidence="2 3">DSM 11827</strain>
    </source>
</reference>
<dbReference type="GO" id="GO:0003697">
    <property type="term" value="F:single-stranded DNA binding"/>
    <property type="evidence" value="ECO:0007669"/>
    <property type="project" value="TreeGrafter"/>
</dbReference>
<feature type="region of interest" description="Disordered" evidence="1">
    <location>
        <begin position="227"/>
        <end position="277"/>
    </location>
</feature>
<dbReference type="GO" id="GO:0030983">
    <property type="term" value="F:mismatched DNA binding"/>
    <property type="evidence" value="ECO:0007669"/>
    <property type="project" value="TreeGrafter"/>
</dbReference>
<dbReference type="InParanoid" id="G4T6K3"/>
<evidence type="ECO:0000256" key="1">
    <source>
        <dbReference type="SAM" id="MobiDB-lite"/>
    </source>
</evidence>
<dbReference type="GO" id="GO:0005634">
    <property type="term" value="C:nucleus"/>
    <property type="evidence" value="ECO:0007669"/>
    <property type="project" value="TreeGrafter"/>
</dbReference>
<dbReference type="Pfam" id="PF11969">
    <property type="entry name" value="DcpS_C"/>
    <property type="match status" value="1"/>
</dbReference>
<dbReference type="HOGENOM" id="CLU_066882_1_0_1"/>
<feature type="compositionally biased region" description="Polar residues" evidence="1">
    <location>
        <begin position="268"/>
        <end position="277"/>
    </location>
</feature>
<dbReference type="STRING" id="1109443.G4T6K3"/>
<sequence length="277" mass="31904">MASLGVLREYAKKSIPSPSLPSSVLFAHTDKTLTIFDGYQRSAFSSGKRKTPLNHELQAQFHFLIMPRLLPEMETARFKNLRTLLRWDRNKAKETIVQLQKDSEKVIEDIEDEMVRLHGYKWKIHIGFHAVPSMDHLHMHIISSDLCSPSLKNKKHYNSFHPDLGFFIHLNDVLSWLDGDDAYYETASGFFIPAMSAEPYGHRRCPNYRSLNTNQFSNRILRAGEWEKEKARALSPTKRKRAASGGQHDEDTRGGREDDAKRKKTVDTDNQPNTPLQ</sequence>
<comment type="caution">
    <text evidence="2">The sequence shown here is derived from an EMBL/GenBank/DDBJ whole genome shotgun (WGS) entry which is preliminary data.</text>
</comment>
<dbReference type="Gene3D" id="3.30.428.10">
    <property type="entry name" value="HIT-like"/>
    <property type="match status" value="1"/>
</dbReference>
<dbReference type="OrthoDB" id="3512845at2759"/>
<dbReference type="EMBL" id="CAFZ01000007">
    <property type="protein sequence ID" value="CCA66944.1"/>
    <property type="molecule type" value="Genomic_DNA"/>
</dbReference>
<dbReference type="OMA" id="IRFSHTE"/>
<name>G4T6K3_SERID</name>
<gene>
    <name evidence="2" type="ORF">PIIN_00782</name>
</gene>
<dbReference type="GO" id="GO:1990165">
    <property type="term" value="F:single-strand break-containing DNA binding"/>
    <property type="evidence" value="ECO:0007669"/>
    <property type="project" value="TreeGrafter"/>
</dbReference>
<dbReference type="PANTHER" id="PTHR12486">
    <property type="entry name" value="APRATAXIN-RELATED"/>
    <property type="match status" value="1"/>
</dbReference>
<organism evidence="2 3">
    <name type="scientific">Serendipita indica (strain DSM 11827)</name>
    <name type="common">Root endophyte fungus</name>
    <name type="synonym">Piriformospora indica</name>
    <dbReference type="NCBI Taxonomy" id="1109443"/>
    <lineage>
        <taxon>Eukaryota</taxon>
        <taxon>Fungi</taxon>
        <taxon>Dikarya</taxon>
        <taxon>Basidiomycota</taxon>
        <taxon>Agaricomycotina</taxon>
        <taxon>Agaricomycetes</taxon>
        <taxon>Sebacinales</taxon>
        <taxon>Serendipitaceae</taxon>
        <taxon>Serendipita</taxon>
    </lineage>
</organism>
<dbReference type="InterPro" id="IPR036265">
    <property type="entry name" value="HIT-like_sf"/>
</dbReference>
<feature type="compositionally biased region" description="Basic and acidic residues" evidence="1">
    <location>
        <begin position="247"/>
        <end position="267"/>
    </location>
</feature>
<dbReference type="PANTHER" id="PTHR12486:SF4">
    <property type="entry name" value="APRATAXIN"/>
    <property type="match status" value="1"/>
</dbReference>
<evidence type="ECO:0000313" key="3">
    <source>
        <dbReference type="Proteomes" id="UP000007148"/>
    </source>
</evidence>
<keyword evidence="3" id="KW-1185">Reference proteome</keyword>
<dbReference type="AlphaFoldDB" id="G4T6K3"/>
<accession>G4T6K3</accession>
<dbReference type="SUPFAM" id="SSF54197">
    <property type="entry name" value="HIT-like"/>
    <property type="match status" value="1"/>
</dbReference>